<dbReference type="Proteomes" id="UP000004757">
    <property type="component" value="Unassembled WGS sequence"/>
</dbReference>
<keyword evidence="3" id="KW-1185">Reference proteome</keyword>
<dbReference type="STRING" id="747682.MALL_0713"/>
<sequence length="321" mass="37724">MNNPEFKLCSILIPAYNSQEYIIKALESVTKIKNYDQFINIHVVNDASNDTTEQLVNDYAKIHKNIYLYNKKLNGNWGSVINYAKNNQIFNSKYMMILDSDDLIHNNFLNVLIKKIDKDNLDFVLTKTTVIFNKIKVIINPKMFIKYHNQKIAPVLIPCSIVFKTHLFYQADDLIENVSYQDYPLFLDLLSKAKKFKVINRITATYWFTRPFNTMSSGWTKKRLKSEECAFSALKKINSSEFFIFKFLLPKFVKGLYLTNTKVYLSETKINYLLQNVSSFAKFLLKININKAIKNKNLFLIKEENSDRFELIENIKGEKWN</sequence>
<proteinExistence type="predicted"/>
<keyword evidence="2" id="KW-0328">Glycosyltransferase</keyword>
<dbReference type="PANTHER" id="PTHR22916:SF3">
    <property type="entry name" value="UDP-GLCNAC:BETAGAL BETA-1,3-N-ACETYLGLUCOSAMINYLTRANSFERASE-LIKE PROTEIN 1"/>
    <property type="match status" value="1"/>
</dbReference>
<dbReference type="Pfam" id="PF00535">
    <property type="entry name" value="Glycos_transf_2"/>
    <property type="match status" value="1"/>
</dbReference>
<dbReference type="PANTHER" id="PTHR22916">
    <property type="entry name" value="GLYCOSYLTRANSFERASE"/>
    <property type="match status" value="1"/>
</dbReference>
<dbReference type="eggNOG" id="COG0463">
    <property type="taxonomic scope" value="Bacteria"/>
</dbReference>
<organism evidence="2 3">
    <name type="scientific">Mycoplasmopsis alligatoris A21JP2</name>
    <dbReference type="NCBI Taxonomy" id="747682"/>
    <lineage>
        <taxon>Bacteria</taxon>
        <taxon>Bacillati</taxon>
        <taxon>Mycoplasmatota</taxon>
        <taxon>Mycoplasmoidales</taxon>
        <taxon>Metamycoplasmataceae</taxon>
        <taxon>Mycoplasmopsis</taxon>
    </lineage>
</organism>
<name>D4XW64_9BACT</name>
<dbReference type="AlphaFoldDB" id="D4XW64"/>
<comment type="caution">
    <text evidence="2">The sequence shown here is derived from an EMBL/GenBank/DDBJ whole genome shotgun (WGS) entry which is preliminary data.</text>
</comment>
<evidence type="ECO:0000259" key="1">
    <source>
        <dbReference type="Pfam" id="PF00535"/>
    </source>
</evidence>
<dbReference type="RefSeq" id="WP_005683658.1">
    <property type="nucleotide sequence ID" value="NZ_ADNC01000022.1"/>
</dbReference>
<feature type="domain" description="Glycosyltransferase 2-like" evidence="1">
    <location>
        <begin position="10"/>
        <end position="143"/>
    </location>
</feature>
<gene>
    <name evidence="2" type="ORF">MALL_0713</name>
</gene>
<dbReference type="EMBL" id="ADNC01000022">
    <property type="protein sequence ID" value="EFF41437.1"/>
    <property type="molecule type" value="Genomic_DNA"/>
</dbReference>
<reference evidence="2 3" key="1">
    <citation type="submission" date="2010-03" db="EMBL/GenBank/DDBJ databases">
        <authorList>
            <person name="Glass J.I."/>
            <person name="Benders G.A."/>
            <person name="Durkin A.S."/>
            <person name="Farmerie W.G."/>
            <person name="Hlavinka K."/>
            <person name="Hostetler J."/>
            <person name="Jackson J."/>
            <person name="May M.A."/>
            <person name="Miller R.H."/>
            <person name="Paralanov V."/>
            <person name="Radune D."/>
            <person name="Szczypinski B."/>
            <person name="Brown D.R."/>
        </authorList>
    </citation>
    <scope>NUCLEOTIDE SEQUENCE [LARGE SCALE GENOMIC DNA]</scope>
    <source>
        <strain evidence="2 3">A21JP2</strain>
    </source>
</reference>
<evidence type="ECO:0000313" key="2">
    <source>
        <dbReference type="EMBL" id="EFF41437.1"/>
    </source>
</evidence>
<accession>D4XW64</accession>
<dbReference type="CDD" id="cd00761">
    <property type="entry name" value="Glyco_tranf_GTA_type"/>
    <property type="match status" value="1"/>
</dbReference>
<protein>
    <submittedName>
        <fullName evidence="2">Glycosyltransferase, group 2 family protein</fullName>
        <ecNumber evidence="2">2.4.-.-</ecNumber>
    </submittedName>
</protein>
<dbReference type="InterPro" id="IPR001173">
    <property type="entry name" value="Glyco_trans_2-like"/>
</dbReference>
<dbReference type="OrthoDB" id="397856at2"/>
<evidence type="ECO:0000313" key="3">
    <source>
        <dbReference type="Proteomes" id="UP000004757"/>
    </source>
</evidence>
<dbReference type="SUPFAM" id="SSF53448">
    <property type="entry name" value="Nucleotide-diphospho-sugar transferases"/>
    <property type="match status" value="1"/>
</dbReference>
<keyword evidence="2" id="KW-0808">Transferase</keyword>
<dbReference type="Gene3D" id="3.90.550.10">
    <property type="entry name" value="Spore Coat Polysaccharide Biosynthesis Protein SpsA, Chain A"/>
    <property type="match status" value="1"/>
</dbReference>
<dbReference type="EC" id="2.4.-.-" evidence="2"/>
<dbReference type="GO" id="GO:0016758">
    <property type="term" value="F:hexosyltransferase activity"/>
    <property type="evidence" value="ECO:0007669"/>
    <property type="project" value="UniProtKB-ARBA"/>
</dbReference>
<dbReference type="InterPro" id="IPR029044">
    <property type="entry name" value="Nucleotide-diphossugar_trans"/>
</dbReference>